<keyword evidence="1" id="KW-1185">Reference proteome</keyword>
<protein>
    <submittedName>
        <fullName evidence="2">Uncharacterized protein LOC142165129</fullName>
    </submittedName>
</protein>
<gene>
    <name evidence="2" type="primary">LOC142165129</name>
</gene>
<proteinExistence type="predicted"/>
<evidence type="ECO:0000313" key="1">
    <source>
        <dbReference type="Proteomes" id="UP000790787"/>
    </source>
</evidence>
<sequence length="137" mass="15814">MYDDPLPSKHSQHIGAKEVTIGDDGSLQLQGRICIPNVDGLRELILAEAHSSWYSIHPRVKYEHQNLGGLPQKIDIPDWKWKRINVDFVVELPWTLRKFDAIWVTIYQLTKSAHFISVMTSYTSEQLDLYQGDCSFL</sequence>
<evidence type="ECO:0000313" key="2">
    <source>
        <dbReference type="RefSeq" id="XP_075079851.1"/>
    </source>
</evidence>
<reference evidence="2" key="2">
    <citation type="submission" date="2025-08" db="UniProtKB">
        <authorList>
            <consortium name="RefSeq"/>
        </authorList>
    </citation>
    <scope>IDENTIFICATION</scope>
    <source>
        <tissue evidence="2">Leaf</tissue>
    </source>
</reference>
<organism evidence="1 2">
    <name type="scientific">Nicotiana tabacum</name>
    <name type="common">Common tobacco</name>
    <dbReference type="NCBI Taxonomy" id="4097"/>
    <lineage>
        <taxon>Eukaryota</taxon>
        <taxon>Viridiplantae</taxon>
        <taxon>Streptophyta</taxon>
        <taxon>Embryophyta</taxon>
        <taxon>Tracheophyta</taxon>
        <taxon>Spermatophyta</taxon>
        <taxon>Magnoliopsida</taxon>
        <taxon>eudicotyledons</taxon>
        <taxon>Gunneridae</taxon>
        <taxon>Pentapetalae</taxon>
        <taxon>asterids</taxon>
        <taxon>lamiids</taxon>
        <taxon>Solanales</taxon>
        <taxon>Solanaceae</taxon>
        <taxon>Nicotianoideae</taxon>
        <taxon>Nicotianeae</taxon>
        <taxon>Nicotiana</taxon>
    </lineage>
</organism>
<reference evidence="1" key="1">
    <citation type="journal article" date="2014" name="Nat. Commun.">
        <title>The tobacco genome sequence and its comparison with those of tomato and potato.</title>
        <authorList>
            <person name="Sierro N."/>
            <person name="Battey J.N."/>
            <person name="Ouadi S."/>
            <person name="Bakaher N."/>
            <person name="Bovet L."/>
            <person name="Willig A."/>
            <person name="Goepfert S."/>
            <person name="Peitsch M.C."/>
            <person name="Ivanov N.V."/>
        </authorList>
    </citation>
    <scope>NUCLEOTIDE SEQUENCE [LARGE SCALE GENOMIC DNA]</scope>
</reference>
<accession>A0AC58S4D8</accession>
<dbReference type="Proteomes" id="UP000790787">
    <property type="component" value="Chromosome 10"/>
</dbReference>
<dbReference type="RefSeq" id="XP_075079851.1">
    <property type="nucleotide sequence ID" value="XM_075223750.1"/>
</dbReference>
<name>A0AC58S4D8_TOBAC</name>